<feature type="compositionally biased region" description="Polar residues" evidence="1">
    <location>
        <begin position="64"/>
        <end position="79"/>
    </location>
</feature>
<evidence type="ECO:0000256" key="2">
    <source>
        <dbReference type="SAM" id="SignalP"/>
    </source>
</evidence>
<evidence type="ECO:0000256" key="1">
    <source>
        <dbReference type="SAM" id="MobiDB-lite"/>
    </source>
</evidence>
<evidence type="ECO:0000313" key="3">
    <source>
        <dbReference type="EMBL" id="QFR43544.1"/>
    </source>
</evidence>
<dbReference type="RefSeq" id="WP_152299607.1">
    <property type="nucleotide sequence ID" value="NZ_CP041166.1"/>
</dbReference>
<keyword evidence="2" id="KW-0732">Signal</keyword>
<feature type="region of interest" description="Disordered" evidence="1">
    <location>
        <begin position="32"/>
        <end position="93"/>
    </location>
</feature>
<dbReference type="Gene3D" id="1.20.120.1430">
    <property type="entry name" value="HP0721 helical bundle"/>
    <property type="match status" value="1"/>
</dbReference>
<feature type="signal peptide" evidence="2">
    <location>
        <begin position="1"/>
        <end position="17"/>
    </location>
</feature>
<dbReference type="Proteomes" id="UP000326061">
    <property type="component" value="Chromosome"/>
</dbReference>
<proteinExistence type="predicted"/>
<gene>
    <name evidence="3" type="ORF">FJR47_06330</name>
</gene>
<evidence type="ECO:0000313" key="4">
    <source>
        <dbReference type="Proteomes" id="UP000326061"/>
    </source>
</evidence>
<sequence>MKKIAILSLLSISLCFATDYSLMSTEELQSMRGSVPAEDRDAFKAEMQSRVQNMSQEERDSFKENNSQSGTKQGSQDGSGNMYKGSRGGGKYR</sequence>
<name>A0AAJ4A445_9BACT</name>
<protein>
    <submittedName>
        <fullName evidence="3">DUF1104 domain-containing protein</fullName>
    </submittedName>
</protein>
<dbReference type="InterPro" id="IPR038310">
    <property type="entry name" value="DUF1104_sf"/>
</dbReference>
<accession>A0AAJ4A445</accession>
<dbReference type="EMBL" id="CP041166">
    <property type="protein sequence ID" value="QFR43544.1"/>
    <property type="molecule type" value="Genomic_DNA"/>
</dbReference>
<organism evidence="3 4">
    <name type="scientific">Sulfurimonas xiamenensis</name>
    <dbReference type="NCBI Taxonomy" id="2590021"/>
    <lineage>
        <taxon>Bacteria</taxon>
        <taxon>Pseudomonadati</taxon>
        <taxon>Campylobacterota</taxon>
        <taxon>Epsilonproteobacteria</taxon>
        <taxon>Campylobacterales</taxon>
        <taxon>Sulfurimonadaceae</taxon>
        <taxon>Sulfurimonas</taxon>
    </lineage>
</organism>
<dbReference type="AlphaFoldDB" id="A0AAJ4A445"/>
<dbReference type="InterPro" id="IPR009488">
    <property type="entry name" value="DUF1104"/>
</dbReference>
<dbReference type="KEGG" id="suln:FJR47_06330"/>
<keyword evidence="4" id="KW-1185">Reference proteome</keyword>
<feature type="chain" id="PRO_5042472225" evidence="2">
    <location>
        <begin position="18"/>
        <end position="93"/>
    </location>
</feature>
<reference evidence="4" key="1">
    <citation type="submission" date="2019-06" db="EMBL/GenBank/DDBJ databases">
        <title>Sulfurimonas gotlandica sp. nov., a chemoautotrophic and psychrotolerant epsilonproteobacterium isolated from a pelagic redoxcline, and an emended description of the genus Sulfurimonas.</title>
        <authorList>
            <person name="Wang S."/>
            <person name="Jiang L."/>
            <person name="Shao Z."/>
        </authorList>
    </citation>
    <scope>NUCLEOTIDE SEQUENCE [LARGE SCALE GENOMIC DNA]</scope>
    <source>
        <strain evidence="4">1-1N</strain>
    </source>
</reference>
<dbReference type="Pfam" id="PF06518">
    <property type="entry name" value="DUF1104"/>
    <property type="match status" value="1"/>
</dbReference>